<feature type="transmembrane region" description="Helical" evidence="2">
    <location>
        <begin position="407"/>
        <end position="429"/>
    </location>
</feature>
<name>A0A951IVZ3_9BACT</name>
<feature type="region of interest" description="Disordered" evidence="1">
    <location>
        <begin position="740"/>
        <end position="763"/>
    </location>
</feature>
<dbReference type="Proteomes" id="UP000727490">
    <property type="component" value="Unassembled WGS sequence"/>
</dbReference>
<comment type="caution">
    <text evidence="4">The sequence shown here is derived from an EMBL/GenBank/DDBJ whole genome shotgun (WGS) entry which is preliminary data.</text>
</comment>
<evidence type="ECO:0000259" key="3">
    <source>
        <dbReference type="Pfam" id="PF01433"/>
    </source>
</evidence>
<feature type="transmembrane region" description="Helical" evidence="2">
    <location>
        <begin position="360"/>
        <end position="379"/>
    </location>
</feature>
<dbReference type="Pfam" id="PF12679">
    <property type="entry name" value="ABC2_membrane_2"/>
    <property type="match status" value="1"/>
</dbReference>
<dbReference type="RefSeq" id="WP_219288464.1">
    <property type="nucleotide sequence ID" value="NZ_RPHB01000004.1"/>
</dbReference>
<protein>
    <recommendedName>
        <fullName evidence="3">Peptidase M1 membrane alanine aminopeptidase domain-containing protein</fullName>
    </recommendedName>
</protein>
<accession>A0A951IVZ3</accession>
<feature type="transmembrane region" description="Helical" evidence="2">
    <location>
        <begin position="146"/>
        <end position="169"/>
    </location>
</feature>
<feature type="transmembrane region" description="Helical" evidence="2">
    <location>
        <begin position="449"/>
        <end position="466"/>
    </location>
</feature>
<feature type="transmembrane region" description="Helical" evidence="2">
    <location>
        <begin position="243"/>
        <end position="262"/>
    </location>
</feature>
<feature type="transmembrane region" description="Helical" evidence="2">
    <location>
        <begin position="59"/>
        <end position="78"/>
    </location>
</feature>
<keyword evidence="2" id="KW-0812">Transmembrane</keyword>
<organism evidence="4 5">
    <name type="scientific">Arthrospiribacter ruber</name>
    <dbReference type="NCBI Taxonomy" id="2487934"/>
    <lineage>
        <taxon>Bacteria</taxon>
        <taxon>Pseudomonadati</taxon>
        <taxon>Bacteroidota</taxon>
        <taxon>Cytophagia</taxon>
        <taxon>Cytophagales</taxon>
        <taxon>Cyclobacteriaceae</taxon>
        <taxon>Arthrospiribacter</taxon>
    </lineage>
</organism>
<sequence>MFVFLKKEIKTWIKSPMLWIFFLIIGLLVFGAVSSDEIQIGGATTSVKKNAPSVIQQYYGVMSLIALLMTTAFMNATANRDIDSGFSGILFSYPIKKSSYFFGKFLGAYLIALIPLLGISAGALIGPLMPWADPNRFGPLYWEGHIQGMLTFGIPNTFIIGVLTFALAITFRNNMVSYIGAMGLLVLYAVSGRFIADIEKEWLANLLDPFGFSPLNLATKYATVEELNTTAAGLQGDFLWNRLFWMGIATLFLLVLYSRFSFQQKKEKAKKKKNVDQPELQNPISLRMPAIQQKPATTFSLRVFLKLTAFELKAIVKNQTFIIILIIGIINLVTSLTLFTGRYGSSNYPLTYDVVESIQGAFSLFLIGIVIFYSGVLVWRDRDVKLDEIKDATPTATGLFLSSKITALLLSVQLILVITILIGVIAQASYSYFNFELGVYFRSLLVNEFLFFTYLTILAVFFHYLINNRYIAYFAFVVFIIAIDFVWQALEVETLMVSYGSVPRGTYSDLNGFGPWQTATFWFQLYWAAFAMILIYVSYLFLSRGKSLDLKSRWQEATTRLKSSKILITSIFVIFVLVGFNVYYNTLVLNDYESSDQVERKQVDYENTYKLYEGIPQPKWISIDYHIELYPSERDLEFEVKGILENKSNVPLTELHFSISDTKNPLSLIIEGAEIKENDTELGYRIYELSNPMLPGDQLEVFITGEKRTKGFENRVSNTRIVENGSFFYSMEMVPDIGYQPDNELRDRNKRRKKDLPERKRMPSLDENNLEARNYHYITNSSDWIEVKSIIGTEAGQIAISPGKLVREWEENGRRYFEYQQEAPSVHFTSFLSADYQVERQQWQDVDIEVYYTKGHEYNIPNFANAMKKSLDYYTKHFGPYHHSQLRIVEFPRYAGFAQSFPGTMPYSERLGFITDLRNVTEDDIDLVFYVTAHETAHQYWAHQVIAAKMRGAELLMEAITQYSALMVMEQEYGRDKMRKFLRYEMDGYLRGRGSEYEAERPLAETEQQGYIHYEKGSVAMYYLKEMIGEDQVNAALKNLIAEFGYQGAPYPTSMDAVRAFRANTPDSLQYVIDDLFLNITLFSNRVVDANITQEGEEYIVEFTTESKKFRSDSLGKESAVPIADYIDVGVFGYTDNKKLLGEPLIYERLKIDKEENSFTFRTKSKPQTVGIDPYNYLIDRVPGDNIKKVNLN</sequence>
<evidence type="ECO:0000256" key="2">
    <source>
        <dbReference type="SAM" id="Phobius"/>
    </source>
</evidence>
<feature type="transmembrane region" description="Helical" evidence="2">
    <location>
        <begin position="563"/>
        <end position="584"/>
    </location>
</feature>
<feature type="domain" description="Peptidase M1 membrane alanine aminopeptidase" evidence="3">
    <location>
        <begin position="865"/>
        <end position="1050"/>
    </location>
</feature>
<keyword evidence="5" id="KW-1185">Reference proteome</keyword>
<dbReference type="InterPro" id="IPR014782">
    <property type="entry name" value="Peptidase_M1_dom"/>
</dbReference>
<dbReference type="AlphaFoldDB" id="A0A951IVZ3"/>
<feature type="transmembrane region" description="Helical" evidence="2">
    <location>
        <begin position="99"/>
        <end position="126"/>
    </location>
</feature>
<dbReference type="GO" id="GO:0008237">
    <property type="term" value="F:metallopeptidase activity"/>
    <property type="evidence" value="ECO:0007669"/>
    <property type="project" value="InterPro"/>
</dbReference>
<keyword evidence="2" id="KW-0472">Membrane</keyword>
<evidence type="ECO:0000256" key="1">
    <source>
        <dbReference type="SAM" id="MobiDB-lite"/>
    </source>
</evidence>
<feature type="transmembrane region" description="Helical" evidence="2">
    <location>
        <begin position="321"/>
        <end position="340"/>
    </location>
</feature>
<dbReference type="GO" id="GO:0008270">
    <property type="term" value="F:zinc ion binding"/>
    <property type="evidence" value="ECO:0007669"/>
    <property type="project" value="InterPro"/>
</dbReference>
<feature type="transmembrane region" description="Helical" evidence="2">
    <location>
        <begin position="471"/>
        <end position="490"/>
    </location>
</feature>
<gene>
    <name evidence="4" type="ORF">EGN73_08855</name>
</gene>
<evidence type="ECO:0000313" key="4">
    <source>
        <dbReference type="EMBL" id="MBW3467923.1"/>
    </source>
</evidence>
<keyword evidence="2" id="KW-1133">Transmembrane helix</keyword>
<feature type="transmembrane region" description="Helical" evidence="2">
    <location>
        <begin position="521"/>
        <end position="542"/>
    </location>
</feature>
<dbReference type="Pfam" id="PF01433">
    <property type="entry name" value="Peptidase_M1"/>
    <property type="match status" value="1"/>
</dbReference>
<dbReference type="EMBL" id="RPHB01000004">
    <property type="protein sequence ID" value="MBW3467923.1"/>
    <property type="molecule type" value="Genomic_DNA"/>
</dbReference>
<feature type="transmembrane region" description="Helical" evidence="2">
    <location>
        <begin position="176"/>
        <end position="196"/>
    </location>
</feature>
<reference evidence="4 5" key="1">
    <citation type="journal article" date="2020" name="Syst. Appl. Microbiol.">
        <title>Arthrospiribacter ruber gen. nov., sp. nov., a novel bacterium isolated from Arthrospira cultures.</title>
        <authorList>
            <person name="Waleron M."/>
            <person name="Misztak A."/>
            <person name="Waleron M.M."/>
            <person name="Furmaniak M."/>
            <person name="Mrozik A."/>
            <person name="Waleron K."/>
        </authorList>
    </citation>
    <scope>NUCLEOTIDE SEQUENCE [LARGE SCALE GENOMIC DNA]</scope>
    <source>
        <strain evidence="4 5">DPMB0001</strain>
    </source>
</reference>
<evidence type="ECO:0000313" key="5">
    <source>
        <dbReference type="Proteomes" id="UP000727490"/>
    </source>
</evidence>
<proteinExistence type="predicted"/>